<name>A0A2S4VMJ9_9BASI</name>
<dbReference type="Gene3D" id="1.20.1740.10">
    <property type="entry name" value="Amino acid/polyamine transporter I"/>
    <property type="match status" value="1"/>
</dbReference>
<feature type="domain" description="Amino acid permease/ SLC12A" evidence="9">
    <location>
        <begin position="156"/>
        <end position="562"/>
    </location>
</feature>
<keyword evidence="11" id="KW-1185">Reference proteome</keyword>
<dbReference type="OrthoDB" id="10062876at2759"/>
<dbReference type="PANTHER" id="PTHR43341:SF20">
    <property type="entry name" value="AAT FAMILY AMINO ACID TRANSPORTER"/>
    <property type="match status" value="1"/>
</dbReference>
<feature type="transmembrane region" description="Helical" evidence="8">
    <location>
        <begin position="159"/>
        <end position="178"/>
    </location>
</feature>
<feature type="transmembrane region" description="Helical" evidence="8">
    <location>
        <begin position="184"/>
        <end position="204"/>
    </location>
</feature>
<dbReference type="PANTHER" id="PTHR43341">
    <property type="entry name" value="AMINO ACID PERMEASE"/>
    <property type="match status" value="1"/>
</dbReference>
<feature type="transmembrane region" description="Helical" evidence="8">
    <location>
        <begin position="385"/>
        <end position="404"/>
    </location>
</feature>
<dbReference type="AlphaFoldDB" id="A0A2S4VMJ9"/>
<accession>A0A2S4VMJ9</accession>
<reference evidence="10 11" key="1">
    <citation type="submission" date="2017-12" db="EMBL/GenBank/DDBJ databases">
        <title>Gene loss provides genomic basis for host adaptation in cereal stripe rust fungi.</title>
        <authorList>
            <person name="Xia C."/>
        </authorList>
    </citation>
    <scope>NUCLEOTIDE SEQUENCE [LARGE SCALE GENOMIC DNA]</scope>
    <source>
        <strain evidence="10 11">93TX-2</strain>
    </source>
</reference>
<reference evidence="11" key="3">
    <citation type="journal article" date="2018" name="Mol. Plant Microbe Interact.">
        <title>Genome sequence resources for the wheat stripe rust pathogen (Puccinia striiformis f. sp. tritici) and the barley stripe rust pathogen (Puccinia striiformis f. sp. hordei).</title>
        <authorList>
            <person name="Xia C."/>
            <person name="Wang M."/>
            <person name="Yin C."/>
            <person name="Cornejo O.E."/>
            <person name="Hulbert S.H."/>
            <person name="Chen X."/>
        </authorList>
    </citation>
    <scope>NUCLEOTIDE SEQUENCE [LARGE SCALE GENOMIC DNA]</scope>
    <source>
        <strain evidence="11">93TX-2</strain>
    </source>
</reference>
<dbReference type="Pfam" id="PF00324">
    <property type="entry name" value="AA_permease"/>
    <property type="match status" value="1"/>
</dbReference>
<keyword evidence="5 8" id="KW-1133">Transmembrane helix</keyword>
<dbReference type="Proteomes" id="UP000238274">
    <property type="component" value="Unassembled WGS sequence"/>
</dbReference>
<dbReference type="GO" id="GO:0015171">
    <property type="term" value="F:amino acid transmembrane transporter activity"/>
    <property type="evidence" value="ECO:0007669"/>
    <property type="project" value="TreeGrafter"/>
</dbReference>
<dbReference type="VEuPathDB" id="FungiDB:PSTT_10579"/>
<keyword evidence="2" id="KW-0813">Transport</keyword>
<evidence type="ECO:0000256" key="7">
    <source>
        <dbReference type="SAM" id="MobiDB-lite"/>
    </source>
</evidence>
<evidence type="ECO:0000256" key="4">
    <source>
        <dbReference type="ARBA" id="ARBA00022970"/>
    </source>
</evidence>
<evidence type="ECO:0000256" key="2">
    <source>
        <dbReference type="ARBA" id="ARBA00022448"/>
    </source>
</evidence>
<evidence type="ECO:0000256" key="8">
    <source>
        <dbReference type="SAM" id="Phobius"/>
    </source>
</evidence>
<dbReference type="InterPro" id="IPR004840">
    <property type="entry name" value="Amino_acid_permease_CS"/>
</dbReference>
<organism evidence="10 11">
    <name type="scientific">Puccinia striiformis</name>
    <dbReference type="NCBI Taxonomy" id="27350"/>
    <lineage>
        <taxon>Eukaryota</taxon>
        <taxon>Fungi</taxon>
        <taxon>Dikarya</taxon>
        <taxon>Basidiomycota</taxon>
        <taxon>Pucciniomycotina</taxon>
        <taxon>Pucciniomycetes</taxon>
        <taxon>Pucciniales</taxon>
        <taxon>Pucciniaceae</taxon>
        <taxon>Puccinia</taxon>
    </lineage>
</organism>
<sequence>MMRFLSQPSVQSFASNLNREEESTGFSKALSMPTKWSSLLGLLLWSDRSLLLTQSVSGEVFFFHRCPRSIAGLVYGFGSQGRKGGVGEWADGARAIKTVIATGSMRSRREAGDFEEKGHISIERTSDLDSKLVERDGQKDTPRPNEGLKRGMESRHIQMISIGGVIGTGLFLGTASALHNAGPAGMILGYLVMGSISWVVMSCLGEMVAHLPISGGHVTLAERFVSPSLSFTMGYNYWYSWSIILPTEMSASAVLINYWITSVNNSVWIFIALAVTVLIVLGIVLGKLQLYRANRVAEVINSDILNLIVDLGGGPNREFIGARHWKNPGPWVEHLGRKGPLGHFMGFLAATNQASFSTLGSEIAAFAAAEAKNPKKALPTAIRAIIWRLAVFYFLGTTVIGLLVPSNEPRLRLQSHTAASSPFVIAIEKSGIKYLPSIINLVLISSAWSAASSNMYISSRALYSLAIEGNAPKIFRKTNSWGVPWTCTIVAAFWGCLALLSVTHSGAGAVFGWLANMYSTSGFLTWIGVLVTYVRWDAGVKAQKIDRSGFPYRAPLVSNHLFTSVMVLRTFQLKSHQIILCSVMVLIITHSANGWRNVRDLRLLILSGREFLSSVSTKQLGPNHPFYRDFVTESHDDERDREDTVVGDSNQSIGRKLLGYPTLAKFTSDSIVNPDLIGFKVDLKN</sequence>
<dbReference type="InterPro" id="IPR004841">
    <property type="entry name" value="AA-permease/SLC12A_dom"/>
</dbReference>
<feature type="region of interest" description="Disordered" evidence="7">
    <location>
        <begin position="131"/>
        <end position="150"/>
    </location>
</feature>
<reference evidence="11" key="2">
    <citation type="journal article" date="2018" name="BMC Genomics">
        <title>Genomic insights into host adaptation between the wheat stripe rust pathogen (Puccinia striiformis f. sp. tritici) and the barley stripe rust pathogen (Puccinia striiformis f. sp. hordei).</title>
        <authorList>
            <person name="Xia C."/>
            <person name="Wang M."/>
            <person name="Yin C."/>
            <person name="Cornejo O.E."/>
            <person name="Hulbert S.H."/>
            <person name="Chen X."/>
        </authorList>
    </citation>
    <scope>NUCLEOTIDE SEQUENCE [LARGE SCALE GENOMIC DNA]</scope>
    <source>
        <strain evidence="11">93TX-2</strain>
    </source>
</reference>
<keyword evidence="6 8" id="KW-0472">Membrane</keyword>
<keyword evidence="4" id="KW-0029">Amino-acid transport</keyword>
<evidence type="ECO:0000256" key="5">
    <source>
        <dbReference type="ARBA" id="ARBA00022989"/>
    </source>
</evidence>
<feature type="transmembrane region" description="Helical" evidence="8">
    <location>
        <begin position="483"/>
        <end position="504"/>
    </location>
</feature>
<dbReference type="InterPro" id="IPR050524">
    <property type="entry name" value="APC_YAT"/>
</dbReference>
<evidence type="ECO:0000256" key="1">
    <source>
        <dbReference type="ARBA" id="ARBA00004141"/>
    </source>
</evidence>
<dbReference type="GO" id="GO:0016020">
    <property type="term" value="C:membrane"/>
    <property type="evidence" value="ECO:0007669"/>
    <property type="project" value="UniProtKB-SubCell"/>
</dbReference>
<comment type="caution">
    <text evidence="10">The sequence shown here is derived from an EMBL/GenBank/DDBJ whole genome shotgun (WGS) entry which is preliminary data.</text>
</comment>
<proteinExistence type="predicted"/>
<comment type="subcellular location">
    <subcellularLocation>
        <location evidence="1">Membrane</location>
        <topology evidence="1">Multi-pass membrane protein</topology>
    </subcellularLocation>
</comment>
<dbReference type="VEuPathDB" id="FungiDB:PSHT_08653"/>
<gene>
    <name evidence="10" type="ORF">PSHT_08653</name>
</gene>
<evidence type="ECO:0000259" key="9">
    <source>
        <dbReference type="Pfam" id="PF00324"/>
    </source>
</evidence>
<feature type="transmembrane region" description="Helical" evidence="8">
    <location>
        <begin position="238"/>
        <end position="260"/>
    </location>
</feature>
<keyword evidence="3 8" id="KW-0812">Transmembrane</keyword>
<evidence type="ECO:0000313" key="11">
    <source>
        <dbReference type="Proteomes" id="UP000238274"/>
    </source>
</evidence>
<evidence type="ECO:0000256" key="6">
    <source>
        <dbReference type="ARBA" id="ARBA00023136"/>
    </source>
</evidence>
<feature type="transmembrane region" description="Helical" evidence="8">
    <location>
        <begin position="510"/>
        <end position="534"/>
    </location>
</feature>
<dbReference type="EMBL" id="PKSM01000116">
    <property type="protein sequence ID" value="POW10746.1"/>
    <property type="molecule type" value="Genomic_DNA"/>
</dbReference>
<dbReference type="PROSITE" id="PS00218">
    <property type="entry name" value="AMINO_ACID_PERMEASE_1"/>
    <property type="match status" value="1"/>
</dbReference>
<feature type="transmembrane region" description="Helical" evidence="8">
    <location>
        <begin position="266"/>
        <end position="285"/>
    </location>
</feature>
<evidence type="ECO:0000313" key="10">
    <source>
        <dbReference type="EMBL" id="POW10746.1"/>
    </source>
</evidence>
<evidence type="ECO:0000256" key="3">
    <source>
        <dbReference type="ARBA" id="ARBA00022692"/>
    </source>
</evidence>
<protein>
    <recommendedName>
        <fullName evidence="9">Amino acid permease/ SLC12A domain-containing protein</fullName>
    </recommendedName>
</protein>